<comment type="similarity">
    <text evidence="1">Belongs to the 'phage' integrase family.</text>
</comment>
<organism evidence="8 9">
    <name type="scientific">Bradyrhizobium erythrophlei</name>
    <dbReference type="NCBI Taxonomy" id="1437360"/>
    <lineage>
        <taxon>Bacteria</taxon>
        <taxon>Pseudomonadati</taxon>
        <taxon>Pseudomonadota</taxon>
        <taxon>Alphaproteobacteria</taxon>
        <taxon>Hyphomicrobiales</taxon>
        <taxon>Nitrobacteraceae</taxon>
        <taxon>Bradyrhizobium</taxon>
    </lineage>
</organism>
<dbReference type="GO" id="GO:0015074">
    <property type="term" value="P:DNA integration"/>
    <property type="evidence" value="ECO:0007669"/>
    <property type="project" value="UniProtKB-KW"/>
</dbReference>
<dbReference type="CDD" id="cd00796">
    <property type="entry name" value="INT_Rci_Hp1_C"/>
    <property type="match status" value="1"/>
</dbReference>
<evidence type="ECO:0000313" key="9">
    <source>
        <dbReference type="Proteomes" id="UP000190675"/>
    </source>
</evidence>
<dbReference type="GO" id="GO:0003677">
    <property type="term" value="F:DNA binding"/>
    <property type="evidence" value="ECO:0007669"/>
    <property type="project" value="UniProtKB-UniRule"/>
</dbReference>
<dbReference type="PROSITE" id="PS51900">
    <property type="entry name" value="CB"/>
    <property type="match status" value="1"/>
</dbReference>
<dbReference type="InterPro" id="IPR011010">
    <property type="entry name" value="DNA_brk_join_enz"/>
</dbReference>
<evidence type="ECO:0008006" key="10">
    <source>
        <dbReference type="Google" id="ProtNLM"/>
    </source>
</evidence>
<evidence type="ECO:0000259" key="7">
    <source>
        <dbReference type="PROSITE" id="PS51900"/>
    </source>
</evidence>
<gene>
    <name evidence="8" type="ORF">SAMN05444169_0844</name>
</gene>
<dbReference type="InterPro" id="IPR010998">
    <property type="entry name" value="Integrase_recombinase_N"/>
</dbReference>
<evidence type="ECO:0000313" key="8">
    <source>
        <dbReference type="EMBL" id="SHG15729.1"/>
    </source>
</evidence>
<dbReference type="InterPro" id="IPR050808">
    <property type="entry name" value="Phage_Integrase"/>
</dbReference>
<protein>
    <recommendedName>
        <fullName evidence="10">Site-specific recombinase XerD</fullName>
    </recommendedName>
</protein>
<evidence type="ECO:0000256" key="4">
    <source>
        <dbReference type="ARBA" id="ARBA00023172"/>
    </source>
</evidence>
<dbReference type="InterPro" id="IPR002104">
    <property type="entry name" value="Integrase_catalytic"/>
</dbReference>
<dbReference type="AlphaFoldDB" id="A0A1M5HID1"/>
<feature type="domain" description="Tyr recombinase" evidence="6">
    <location>
        <begin position="226"/>
        <end position="429"/>
    </location>
</feature>
<dbReference type="Gene3D" id="1.10.443.10">
    <property type="entry name" value="Intergrase catalytic core"/>
    <property type="match status" value="1"/>
</dbReference>
<evidence type="ECO:0000256" key="5">
    <source>
        <dbReference type="PROSITE-ProRule" id="PRU01248"/>
    </source>
</evidence>
<dbReference type="GO" id="GO:0006310">
    <property type="term" value="P:DNA recombination"/>
    <property type="evidence" value="ECO:0007669"/>
    <property type="project" value="UniProtKB-KW"/>
</dbReference>
<dbReference type="OrthoDB" id="7615137at2"/>
<feature type="domain" description="Core-binding (CB)" evidence="7">
    <location>
        <begin position="101"/>
        <end position="181"/>
    </location>
</feature>
<dbReference type="InterPro" id="IPR025166">
    <property type="entry name" value="Integrase_DNA_bind_dom"/>
</dbReference>
<evidence type="ECO:0000256" key="2">
    <source>
        <dbReference type="ARBA" id="ARBA00022908"/>
    </source>
</evidence>
<dbReference type="Gene3D" id="1.10.150.130">
    <property type="match status" value="1"/>
</dbReference>
<dbReference type="EMBL" id="LT670818">
    <property type="protein sequence ID" value="SHG15729.1"/>
    <property type="molecule type" value="Genomic_DNA"/>
</dbReference>
<evidence type="ECO:0000256" key="1">
    <source>
        <dbReference type="ARBA" id="ARBA00008857"/>
    </source>
</evidence>
<accession>A0A1M5HID1</accession>
<proteinExistence type="inferred from homology"/>
<dbReference type="InterPro" id="IPR038488">
    <property type="entry name" value="Integrase_DNA-bd_sf"/>
</dbReference>
<dbReference type="InterPro" id="IPR013762">
    <property type="entry name" value="Integrase-like_cat_sf"/>
</dbReference>
<keyword evidence="2" id="KW-0229">DNA integration</keyword>
<dbReference type="Pfam" id="PF00589">
    <property type="entry name" value="Phage_integrase"/>
    <property type="match status" value="1"/>
</dbReference>
<dbReference type="SUPFAM" id="SSF56349">
    <property type="entry name" value="DNA breaking-rejoining enzymes"/>
    <property type="match status" value="1"/>
</dbReference>
<keyword evidence="4" id="KW-0233">DNA recombination</keyword>
<evidence type="ECO:0000259" key="6">
    <source>
        <dbReference type="PROSITE" id="PS51898"/>
    </source>
</evidence>
<dbReference type="PROSITE" id="PS51898">
    <property type="entry name" value="TYR_RECOMBINASE"/>
    <property type="match status" value="1"/>
</dbReference>
<dbReference type="Gene3D" id="3.30.160.390">
    <property type="entry name" value="Integrase, DNA-binding domain"/>
    <property type="match status" value="1"/>
</dbReference>
<name>A0A1M5HID1_9BRAD</name>
<dbReference type="PANTHER" id="PTHR30629">
    <property type="entry name" value="PROPHAGE INTEGRASE"/>
    <property type="match status" value="1"/>
</dbReference>
<sequence length="455" mass="50822">MRKATDRALTKRLVDGLVLQAKAYPQFDANLAGFGVRVHPTGRKTYFVQYRNKHARSRWFLLGVHGTITVEQARSDAKAVLQAVAQGHDPADARTAFRRAPDMNELLNRYVADHVRKRNKPSVRAELERVVERYIRPTLGLLKVAAITRGDIEKLHRSMAATPRQANIVRAMCSKVFNLAEEWEYRPEGTNPCRKIARYPERHRERFLSAGELERLGAVLRRAEGEGLPWTIKAEGKATAKHLPGEQHRRTIYPRVVTATVELLLFTGCRLSEVLGMRWEHVDLAAGSILLPNTKAGRQQTVAINAPARRVLLALRPACIQASPWVLPNRSRVVAAGQEANETLGLERPQRSSDGPLKKDAMEAAWQKIRAVAGLDDVHLHDLRHTVGTYAGQSGANAFLVRDLLRHSDLSMTHRYVNQSEDPVRTLSDLVGQRIAASLEGGKTADVVPIRKLTT</sequence>
<keyword evidence="3 5" id="KW-0238">DNA-binding</keyword>
<reference evidence="8 9" key="1">
    <citation type="submission" date="2016-11" db="EMBL/GenBank/DDBJ databases">
        <authorList>
            <person name="Jaros S."/>
            <person name="Januszkiewicz K."/>
            <person name="Wedrychowicz H."/>
        </authorList>
    </citation>
    <scope>NUCLEOTIDE SEQUENCE [LARGE SCALE GENOMIC DNA]</scope>
    <source>
        <strain evidence="8 9">GAS242</strain>
    </source>
</reference>
<dbReference type="Proteomes" id="UP000190675">
    <property type="component" value="Chromosome I"/>
</dbReference>
<dbReference type="RefSeq" id="WP_079564836.1">
    <property type="nucleotide sequence ID" value="NZ_LT670818.1"/>
</dbReference>
<evidence type="ECO:0000256" key="3">
    <source>
        <dbReference type="ARBA" id="ARBA00023125"/>
    </source>
</evidence>
<dbReference type="Pfam" id="PF13356">
    <property type="entry name" value="Arm-DNA-bind_3"/>
    <property type="match status" value="1"/>
</dbReference>
<dbReference type="InterPro" id="IPR044068">
    <property type="entry name" value="CB"/>
</dbReference>
<dbReference type="PANTHER" id="PTHR30629:SF2">
    <property type="entry name" value="PROPHAGE INTEGRASE INTS-RELATED"/>
    <property type="match status" value="1"/>
</dbReference>